<dbReference type="AlphaFoldDB" id="A0A9P6M862"/>
<proteinExistence type="predicted"/>
<comment type="caution">
    <text evidence="1">The sequence shown here is derived from an EMBL/GenBank/DDBJ whole genome shotgun (WGS) entry which is preliminary data.</text>
</comment>
<dbReference type="OrthoDB" id="2392608at2759"/>
<evidence type="ECO:0000313" key="1">
    <source>
        <dbReference type="EMBL" id="KAF9973972.1"/>
    </source>
</evidence>
<reference evidence="1" key="1">
    <citation type="journal article" date="2020" name="Fungal Divers.">
        <title>Resolving the Mortierellaceae phylogeny through synthesis of multi-gene phylogenetics and phylogenomics.</title>
        <authorList>
            <person name="Vandepol N."/>
            <person name="Liber J."/>
            <person name="Desiro A."/>
            <person name="Na H."/>
            <person name="Kennedy M."/>
            <person name="Barry K."/>
            <person name="Grigoriev I.V."/>
            <person name="Miller A.N."/>
            <person name="O'Donnell K."/>
            <person name="Stajich J.E."/>
            <person name="Bonito G."/>
        </authorList>
    </citation>
    <scope>NUCLEOTIDE SEQUENCE</scope>
    <source>
        <strain evidence="1">MES-2147</strain>
    </source>
</reference>
<evidence type="ECO:0000313" key="2">
    <source>
        <dbReference type="Proteomes" id="UP000749646"/>
    </source>
</evidence>
<dbReference type="Proteomes" id="UP000749646">
    <property type="component" value="Unassembled WGS sequence"/>
</dbReference>
<gene>
    <name evidence="1" type="ORF">BGZ65_008970</name>
</gene>
<dbReference type="EMBL" id="JAAAHW010004485">
    <property type="protein sequence ID" value="KAF9973972.1"/>
    <property type="molecule type" value="Genomic_DNA"/>
</dbReference>
<keyword evidence="2" id="KW-1185">Reference proteome</keyword>
<protein>
    <submittedName>
        <fullName evidence="1">Uncharacterized protein</fullName>
    </submittedName>
</protein>
<feature type="non-terminal residue" evidence="1">
    <location>
        <position position="1"/>
    </location>
</feature>
<accession>A0A9P6M862</accession>
<sequence>FSLLKLVGDYNDRLVKKANTKGILLVRYNDATQRLRKPRLEPDKHEETLQALVRQKETLPRTLQTDVDNTKRHIQDLEDILRTTYGYIEEQAKDLIEHDPNRITIKWNPAIPEHDAFHWNFKEENIRLQ</sequence>
<name>A0A9P6M862_9FUNG</name>
<organism evidence="1 2">
    <name type="scientific">Modicella reniformis</name>
    <dbReference type="NCBI Taxonomy" id="1440133"/>
    <lineage>
        <taxon>Eukaryota</taxon>
        <taxon>Fungi</taxon>
        <taxon>Fungi incertae sedis</taxon>
        <taxon>Mucoromycota</taxon>
        <taxon>Mortierellomycotina</taxon>
        <taxon>Mortierellomycetes</taxon>
        <taxon>Mortierellales</taxon>
        <taxon>Mortierellaceae</taxon>
        <taxon>Modicella</taxon>
    </lineage>
</organism>